<sequence>MLSYTWIIVTIVFILLILIYQAIKHFGSVDKCAGLGQDVETLLQQIDHTCEKGKKIDELNQWITALTAIAHKKR</sequence>
<accession>A0AA85ISC7</accession>
<reference evidence="2" key="1">
    <citation type="submission" date="2022-06" db="EMBL/GenBank/DDBJ databases">
        <authorList>
            <person name="Berger JAMES D."/>
            <person name="Berger JAMES D."/>
        </authorList>
    </citation>
    <scope>NUCLEOTIDE SEQUENCE [LARGE SCALE GENOMIC DNA]</scope>
</reference>
<protein>
    <submittedName>
        <fullName evidence="3">Uncharacterized protein</fullName>
    </submittedName>
</protein>
<organism evidence="2 3">
    <name type="scientific">Trichobilharzia regenti</name>
    <name type="common">Nasal bird schistosome</name>
    <dbReference type="NCBI Taxonomy" id="157069"/>
    <lineage>
        <taxon>Eukaryota</taxon>
        <taxon>Metazoa</taxon>
        <taxon>Spiralia</taxon>
        <taxon>Lophotrochozoa</taxon>
        <taxon>Platyhelminthes</taxon>
        <taxon>Trematoda</taxon>
        <taxon>Digenea</taxon>
        <taxon>Strigeidida</taxon>
        <taxon>Schistosomatoidea</taxon>
        <taxon>Schistosomatidae</taxon>
        <taxon>Trichobilharzia</taxon>
    </lineage>
</organism>
<feature type="transmembrane region" description="Helical" evidence="1">
    <location>
        <begin position="6"/>
        <end position="23"/>
    </location>
</feature>
<dbReference type="Proteomes" id="UP000050795">
    <property type="component" value="Unassembled WGS sequence"/>
</dbReference>
<dbReference type="WBParaSite" id="TREG1_118410.1">
    <property type="protein sequence ID" value="TREG1_118410.1"/>
    <property type="gene ID" value="TREG1_118410"/>
</dbReference>
<keyword evidence="2" id="KW-1185">Reference proteome</keyword>
<evidence type="ECO:0000313" key="2">
    <source>
        <dbReference type="Proteomes" id="UP000050795"/>
    </source>
</evidence>
<reference evidence="3" key="2">
    <citation type="submission" date="2023-11" db="UniProtKB">
        <authorList>
            <consortium name="WormBaseParasite"/>
        </authorList>
    </citation>
    <scope>IDENTIFICATION</scope>
</reference>
<evidence type="ECO:0000313" key="3">
    <source>
        <dbReference type="WBParaSite" id="TREG1_118410.1"/>
    </source>
</evidence>
<name>A0AA85ISC7_TRIRE</name>
<proteinExistence type="predicted"/>
<keyword evidence="1" id="KW-0472">Membrane</keyword>
<keyword evidence="1" id="KW-1133">Transmembrane helix</keyword>
<dbReference type="AlphaFoldDB" id="A0AA85ISC7"/>
<keyword evidence="1" id="KW-0812">Transmembrane</keyword>
<evidence type="ECO:0000256" key="1">
    <source>
        <dbReference type="SAM" id="Phobius"/>
    </source>
</evidence>